<keyword evidence="2" id="KW-0614">Plasmid</keyword>
<dbReference type="Gene3D" id="3.40.50.300">
    <property type="entry name" value="P-loop containing nucleotide triphosphate hydrolases"/>
    <property type="match status" value="1"/>
</dbReference>
<dbReference type="OrthoDB" id="387210at2157"/>
<sequence length="285" mass="33127">MREELKQEILKELNKGNHILLRGQHGVGKTYLVNELLQENDRASQIWLYFPQPKPPKAILLEILKMVLEDGEANEKWKSYKRGSIPQLAQYIANELNRREFSMVIILDDFHTITTTSATAFRLLIEGTKKVKLLCVANDEYVDKLYKKPEMKRLVWELKTIEMEPFTEEEAKKFIEEESSRLGLSLSKQMKERILKNCNRNALCIKSQLEALKKGEELRENEHGAIQDKPINLFPILVILAFSLVAFKYISRGTGDKELYSFGSFISMMLYFAFKSLVVYPVRND</sequence>
<dbReference type="eggNOG" id="arCOG03169">
    <property type="taxonomic scope" value="Archaea"/>
</dbReference>
<dbReference type="InterPro" id="IPR049945">
    <property type="entry name" value="AAA_22"/>
</dbReference>
<dbReference type="GO" id="GO:0016887">
    <property type="term" value="F:ATP hydrolysis activity"/>
    <property type="evidence" value="ECO:0007669"/>
    <property type="project" value="InterPro"/>
</dbReference>
<gene>
    <name evidence="2" type="ordered locus">TERMP_02250</name>
</gene>
<dbReference type="InterPro" id="IPR003593">
    <property type="entry name" value="AAA+_ATPase"/>
</dbReference>
<dbReference type="PATRIC" id="fig|391623.17.peg.2244"/>
<dbReference type="PANTHER" id="PTHR35894">
    <property type="entry name" value="GENERAL SECRETION PATHWAY PROTEIN A-RELATED"/>
    <property type="match status" value="1"/>
</dbReference>
<dbReference type="EMBL" id="CP002373">
    <property type="protein sequence ID" value="ADT85223.1"/>
    <property type="molecule type" value="Genomic_DNA"/>
</dbReference>
<reference evidence="2 3" key="1">
    <citation type="journal article" date="2011" name="J. Bacteriol.">
        <title>Complete genome sequence of the hyperthermophilic, piezophilic, heterotrophic, and carboxydotrophic archaeon Thermococcus barophilus MP.</title>
        <authorList>
            <person name="Vannier P."/>
            <person name="Marteinsson V.T."/>
            <person name="Fridjonsson O.H."/>
            <person name="Oger P."/>
            <person name="Jebbar M."/>
        </authorList>
    </citation>
    <scope>NUCLEOTIDE SEQUENCE [LARGE SCALE GENOMIC DNA]</scope>
    <source>
        <strain evidence="3">DSM 11836 / MP</strain>
    </source>
</reference>
<accession>F0LN84</accession>
<keyword evidence="3" id="KW-1185">Reference proteome</keyword>
<evidence type="ECO:0000313" key="3">
    <source>
        <dbReference type="Proteomes" id="UP000007478"/>
    </source>
</evidence>
<dbReference type="Proteomes" id="UP000007478">
    <property type="component" value="Plasmid pTBMP1"/>
</dbReference>
<dbReference type="InterPro" id="IPR052026">
    <property type="entry name" value="ExeA_AAA_ATPase_DNA-bind"/>
</dbReference>
<dbReference type="AlphaFoldDB" id="F0LN84"/>
<feature type="domain" description="AAA+ ATPase" evidence="1">
    <location>
        <begin position="15"/>
        <end position="162"/>
    </location>
</feature>
<dbReference type="KEGG" id="tba:TERMP_02250"/>
<dbReference type="SUPFAM" id="SSF52540">
    <property type="entry name" value="P-loop containing nucleoside triphosphate hydrolases"/>
    <property type="match status" value="1"/>
</dbReference>
<dbReference type="InterPro" id="IPR027417">
    <property type="entry name" value="P-loop_NTPase"/>
</dbReference>
<dbReference type="GeneID" id="10549074"/>
<dbReference type="SMART" id="SM00382">
    <property type="entry name" value="AAA"/>
    <property type="match status" value="1"/>
</dbReference>
<dbReference type="RefSeq" id="WP_013747445.1">
    <property type="nucleotide sequence ID" value="NC_015471.1"/>
</dbReference>
<name>F0LN84_THEBM</name>
<protein>
    <recommendedName>
        <fullName evidence="1">AAA+ ATPase domain-containing protein</fullName>
    </recommendedName>
</protein>
<evidence type="ECO:0000259" key="1">
    <source>
        <dbReference type="SMART" id="SM00382"/>
    </source>
</evidence>
<dbReference type="HOGENOM" id="CLU_056180_0_0_2"/>
<proteinExistence type="predicted"/>
<dbReference type="PANTHER" id="PTHR35894:SF1">
    <property type="entry name" value="PHOSPHORIBULOKINASE _ URIDINE KINASE FAMILY"/>
    <property type="match status" value="1"/>
</dbReference>
<dbReference type="Pfam" id="PF13401">
    <property type="entry name" value="AAA_22"/>
    <property type="match status" value="1"/>
</dbReference>
<organism evidence="2 3">
    <name type="scientific">Thermococcus barophilus (strain DSM 11836 / MP)</name>
    <dbReference type="NCBI Taxonomy" id="391623"/>
    <lineage>
        <taxon>Archaea</taxon>
        <taxon>Methanobacteriati</taxon>
        <taxon>Methanobacteriota</taxon>
        <taxon>Thermococci</taxon>
        <taxon>Thermococcales</taxon>
        <taxon>Thermococcaceae</taxon>
        <taxon>Thermococcus</taxon>
    </lineage>
</organism>
<evidence type="ECO:0000313" key="2">
    <source>
        <dbReference type="EMBL" id="ADT85223.1"/>
    </source>
</evidence>
<geneLocation type="plasmid" evidence="2 3">
    <name>pTBMP1</name>
</geneLocation>